<reference evidence="43" key="1">
    <citation type="submission" date="2015-02" db="EMBL/GenBank/DDBJ databases">
        <title>Genome sequencing for Strongylocentrotus purpuratus.</title>
        <authorList>
            <person name="Murali S."/>
            <person name="Liu Y."/>
            <person name="Vee V."/>
            <person name="English A."/>
            <person name="Wang M."/>
            <person name="Skinner E."/>
            <person name="Han Y."/>
            <person name="Muzny D.M."/>
            <person name="Worley K.C."/>
            <person name="Gibbs R.A."/>
        </authorList>
    </citation>
    <scope>NUCLEOTIDE SEQUENCE</scope>
</reference>
<dbReference type="PANTHER" id="PTHR15032:SF4">
    <property type="entry name" value="N-ACYL-PHOSPHATIDYLETHANOLAMINE-HYDROLYZING PHOSPHOLIPASE D"/>
    <property type="match status" value="1"/>
</dbReference>
<evidence type="ECO:0000256" key="20">
    <source>
        <dbReference type="ARBA" id="ARBA00023136"/>
    </source>
</evidence>
<evidence type="ECO:0000256" key="31">
    <source>
        <dbReference type="ARBA" id="ARBA00048025"/>
    </source>
</evidence>
<dbReference type="GO" id="GO:0005635">
    <property type="term" value="C:nuclear envelope"/>
    <property type="evidence" value="ECO:0007669"/>
    <property type="project" value="UniProtKB-SubCell"/>
</dbReference>
<dbReference type="GO" id="GO:0070291">
    <property type="term" value="P:N-acylethanolamine metabolic process"/>
    <property type="evidence" value="ECO:0000318"/>
    <property type="project" value="GO_Central"/>
</dbReference>
<dbReference type="KEGG" id="spu:577498"/>
<evidence type="ECO:0000256" key="5">
    <source>
        <dbReference type="ARBA" id="ARBA00004481"/>
    </source>
</evidence>
<evidence type="ECO:0000256" key="3">
    <source>
        <dbReference type="ARBA" id="ARBA00004259"/>
    </source>
</evidence>
<evidence type="ECO:0000256" key="9">
    <source>
        <dbReference type="ARBA" id="ARBA00012279"/>
    </source>
</evidence>
<evidence type="ECO:0000256" key="40">
    <source>
        <dbReference type="SAM" id="MobiDB-lite"/>
    </source>
</evidence>
<evidence type="ECO:0000256" key="27">
    <source>
        <dbReference type="ARBA" id="ARBA00047474"/>
    </source>
</evidence>
<keyword evidence="12" id="KW-0479">Metal-binding</keyword>
<dbReference type="RefSeq" id="XP_011668028.2">
    <property type="nucleotide sequence ID" value="XM_011669726.2"/>
</dbReference>
<keyword evidence="15" id="KW-0862">Zinc</keyword>
<comment type="catalytic activity">
    <reaction evidence="32">
        <text>N,1-dihexadecanoyl-2-(9Z,12Z-octadecadienoyl)-sn-glycero-3-phosphoethanolamine + H2O = 1-hexadecanoyl-2-(9Z,12Z-octadecadienoyl)-sn-glycero-3-phosphate + N-hexadecanoylethanolamine + H(+)</text>
        <dbReference type="Rhea" id="RHEA:45596"/>
        <dbReference type="ChEBI" id="CHEBI:15377"/>
        <dbReference type="ChEBI" id="CHEBI:15378"/>
        <dbReference type="ChEBI" id="CHEBI:71464"/>
        <dbReference type="ChEBI" id="CHEBI:72860"/>
        <dbReference type="ChEBI" id="CHEBI:85334"/>
    </reaction>
    <physiologicalReaction direction="left-to-right" evidence="32">
        <dbReference type="Rhea" id="RHEA:45597"/>
    </physiologicalReaction>
</comment>
<evidence type="ECO:0000256" key="15">
    <source>
        <dbReference type="ARBA" id="ARBA00022833"/>
    </source>
</evidence>
<evidence type="ECO:0000313" key="42">
    <source>
        <dbReference type="EnsemblMetazoa" id="XP_011668028"/>
    </source>
</evidence>
<comment type="catalytic activity">
    <reaction evidence="25">
        <text>N-octadecanoyl-1,2-di-(9Z-octadecenoyl)-sn-glycero-3-phosphoethanolamine + H2O = N-octadecanoyl ethanolamine + 1,2-di-(9Z-octadecenoyl)-sn-glycero-3-phosphate + H(+)</text>
        <dbReference type="Rhea" id="RHEA:45536"/>
        <dbReference type="ChEBI" id="CHEBI:15377"/>
        <dbReference type="ChEBI" id="CHEBI:15378"/>
        <dbReference type="ChEBI" id="CHEBI:74546"/>
        <dbReference type="ChEBI" id="CHEBI:85292"/>
        <dbReference type="ChEBI" id="CHEBI:85299"/>
    </reaction>
    <physiologicalReaction direction="left-to-right" evidence="25">
        <dbReference type="Rhea" id="RHEA:45537"/>
    </physiologicalReaction>
</comment>
<keyword evidence="17" id="KW-0007">Acetylation</keyword>
<evidence type="ECO:0000256" key="39">
    <source>
        <dbReference type="ARBA" id="ARBA00049463"/>
    </source>
</evidence>
<evidence type="ECO:0000256" key="10">
    <source>
        <dbReference type="ARBA" id="ARBA00016017"/>
    </source>
</evidence>
<protein>
    <recommendedName>
        <fullName evidence="10">N-acyl-phosphatidylethanolamine-hydrolyzing phospholipase D</fullName>
        <ecNumber evidence="9">3.1.4.54</ecNumber>
    </recommendedName>
</protein>
<dbReference type="InterPro" id="IPR001279">
    <property type="entry name" value="Metallo-B-lactamas"/>
</dbReference>
<comment type="catalytic activity">
    <reaction evidence="28">
        <text>N,1-diacyl-sn-glycero-3-phosphoethanolamine + H2O = an N-acylethanolamine + a 1-acyl-sn-glycero-3-phosphate + H(+)</text>
        <dbReference type="Rhea" id="RHEA:53164"/>
        <dbReference type="ChEBI" id="CHEBI:15377"/>
        <dbReference type="ChEBI" id="CHEBI:15378"/>
        <dbReference type="ChEBI" id="CHEBI:52640"/>
        <dbReference type="ChEBI" id="CHEBI:57970"/>
        <dbReference type="ChEBI" id="CHEBI:85216"/>
    </reaction>
    <physiologicalReaction direction="left-to-right" evidence="28">
        <dbReference type="Rhea" id="RHEA:53165"/>
    </physiologicalReaction>
</comment>
<comment type="cofactor">
    <cofactor evidence="1">
        <name>Zn(2+)</name>
        <dbReference type="ChEBI" id="CHEBI:29105"/>
    </cofactor>
</comment>
<evidence type="ECO:0000256" key="23">
    <source>
        <dbReference type="ARBA" id="ARBA00045525"/>
    </source>
</evidence>
<feature type="domain" description="Metallo-beta-lactamase" evidence="41">
    <location>
        <begin position="325"/>
        <end position="525"/>
    </location>
</feature>
<dbReference type="GO" id="GO:0046872">
    <property type="term" value="F:metal ion binding"/>
    <property type="evidence" value="ECO:0007669"/>
    <property type="project" value="UniProtKB-KW"/>
</dbReference>
<evidence type="ECO:0000256" key="32">
    <source>
        <dbReference type="ARBA" id="ARBA00048295"/>
    </source>
</evidence>
<keyword evidence="18" id="KW-0333">Golgi apparatus</keyword>
<keyword evidence="21" id="KW-0539">Nucleus</keyword>
<comment type="catalytic activity">
    <reaction evidence="31">
        <text>N-(5Z,8Z,11Z,14Z-eicosatetraenoyl)-1,2-di-(9Z-octadecenoyl)-sn-glycero-3-phosphoethanolamine + H2O = N-(5Z,8Z,11Z,14Z-eicosatetraenoyl)-ethanolamine + 1,2-di-(9Z-octadecenoyl)-sn-glycero-3-phosphate + H(+)</text>
        <dbReference type="Rhea" id="RHEA:45528"/>
        <dbReference type="ChEBI" id="CHEBI:2700"/>
        <dbReference type="ChEBI" id="CHEBI:15377"/>
        <dbReference type="ChEBI" id="CHEBI:15378"/>
        <dbReference type="ChEBI" id="CHEBI:74546"/>
        <dbReference type="ChEBI" id="CHEBI:85277"/>
    </reaction>
    <physiologicalReaction direction="left-to-right" evidence="31">
        <dbReference type="Rhea" id="RHEA:45529"/>
    </physiologicalReaction>
</comment>
<organism evidence="42 43">
    <name type="scientific">Strongylocentrotus purpuratus</name>
    <name type="common">Purple sea urchin</name>
    <dbReference type="NCBI Taxonomy" id="7668"/>
    <lineage>
        <taxon>Eukaryota</taxon>
        <taxon>Metazoa</taxon>
        <taxon>Echinodermata</taxon>
        <taxon>Eleutherozoa</taxon>
        <taxon>Echinozoa</taxon>
        <taxon>Echinoidea</taxon>
        <taxon>Euechinoidea</taxon>
        <taxon>Echinacea</taxon>
        <taxon>Camarodonta</taxon>
        <taxon>Echinidea</taxon>
        <taxon>Strongylocentrotidae</taxon>
        <taxon>Strongylocentrotus</taxon>
    </lineage>
</organism>
<dbReference type="FunCoup" id="A0A7M7HH90">
    <property type="interactions" value="317"/>
</dbReference>
<evidence type="ECO:0000256" key="16">
    <source>
        <dbReference type="ARBA" id="ARBA00022963"/>
    </source>
</evidence>
<keyword evidence="20" id="KW-0472">Membrane</keyword>
<evidence type="ECO:0000256" key="34">
    <source>
        <dbReference type="ARBA" id="ARBA00048593"/>
    </source>
</evidence>
<evidence type="ECO:0000256" key="13">
    <source>
        <dbReference type="ARBA" id="ARBA00022753"/>
    </source>
</evidence>
<evidence type="ECO:0000256" key="12">
    <source>
        <dbReference type="ARBA" id="ARBA00022723"/>
    </source>
</evidence>
<comment type="catalytic activity">
    <reaction evidence="29">
        <text>N-tetradecanoyl-1,2-di-(9Z-octadecenoyl)-sn-glycero-3-phosphoethanolamine + H2O = N-tetradecanoylethanolamine + 1,2-di-(9Z-octadecenoyl)-sn-glycero-3-phosphate + H(+)</text>
        <dbReference type="Rhea" id="RHEA:45552"/>
        <dbReference type="ChEBI" id="CHEBI:15377"/>
        <dbReference type="ChEBI" id="CHEBI:15378"/>
        <dbReference type="ChEBI" id="CHEBI:74546"/>
        <dbReference type="ChEBI" id="CHEBI:85262"/>
        <dbReference type="ChEBI" id="CHEBI:85293"/>
    </reaction>
    <physiologicalReaction direction="left-to-right" evidence="29">
        <dbReference type="Rhea" id="RHEA:45553"/>
    </physiologicalReaction>
</comment>
<keyword evidence="16" id="KW-0442">Lipid degradation</keyword>
<dbReference type="CTD" id="222236"/>
<evidence type="ECO:0000256" key="28">
    <source>
        <dbReference type="ARBA" id="ARBA00047528"/>
    </source>
</evidence>
<dbReference type="FunFam" id="3.60.15.10:FF:000016">
    <property type="entry name" value="N-acyl-phosphatidylethanolamine-hydrolyzing phospholipase D, putative"/>
    <property type="match status" value="1"/>
</dbReference>
<comment type="catalytic activity">
    <reaction evidence="24">
        <text>N-(5Z,8Z,11Z,14Z-eicosatetraenoyl)-1-(9Z-octadecenoyl)-sn-glycero-3-phosphoethanolamine + H2O = N-(5Z,8Z,11Z,14Z-eicosatetraenoyl)-ethanolamine + 1-(9Z-octadecenoyl)-sn-glycero-3-phosphate + H(+)</text>
        <dbReference type="Rhea" id="RHEA:45544"/>
        <dbReference type="ChEBI" id="CHEBI:2700"/>
        <dbReference type="ChEBI" id="CHEBI:15377"/>
        <dbReference type="ChEBI" id="CHEBI:15378"/>
        <dbReference type="ChEBI" id="CHEBI:74544"/>
        <dbReference type="ChEBI" id="CHEBI:85223"/>
    </reaction>
    <physiologicalReaction direction="left-to-right" evidence="24">
        <dbReference type="Rhea" id="RHEA:45545"/>
    </physiologicalReaction>
</comment>
<evidence type="ECO:0000259" key="41">
    <source>
        <dbReference type="Pfam" id="PF12706"/>
    </source>
</evidence>
<dbReference type="Gene3D" id="3.60.15.10">
    <property type="entry name" value="Ribonuclease Z/Hydroxyacylglutathione hydrolase-like"/>
    <property type="match status" value="1"/>
</dbReference>
<keyword evidence="22" id="KW-1208">Phospholipid metabolism</keyword>
<dbReference type="InParanoid" id="A0A7M7HH90"/>
<evidence type="ECO:0000256" key="26">
    <source>
        <dbReference type="ARBA" id="ARBA00047456"/>
    </source>
</evidence>
<accession>A0A7M7HH90</accession>
<comment type="similarity">
    <text evidence="7">Belongs to the NAPE-PLD family.</text>
</comment>
<dbReference type="PANTHER" id="PTHR15032">
    <property type="entry name" value="N-ACYL-PHOSPHATIDYLETHANOLAMINE-HYDROLYZING PHOSPHOLIPASE D"/>
    <property type="match status" value="1"/>
</dbReference>
<comment type="catalytic activity">
    <reaction evidence="33">
        <text>N-decanoyl-1-hexadecanoyl-2-(9Z,12Z-octadecadienoyl)-sn-glycero-3-phosphoethanolamine + H2O = N-decanoyl ethanolamine + 1-hexadecanoyl-2-(9Z,12Z-octadecadienoyl)-sn-glycero-3-phosphate + H(+)</text>
        <dbReference type="Rhea" id="RHEA:45608"/>
        <dbReference type="ChEBI" id="CHEBI:15377"/>
        <dbReference type="ChEBI" id="CHEBI:15378"/>
        <dbReference type="ChEBI" id="CHEBI:72860"/>
        <dbReference type="ChEBI" id="CHEBI:85295"/>
        <dbReference type="ChEBI" id="CHEBI:85301"/>
    </reaction>
    <physiologicalReaction direction="left-to-right" evidence="33">
        <dbReference type="Rhea" id="RHEA:45609"/>
    </physiologicalReaction>
</comment>
<evidence type="ECO:0000256" key="19">
    <source>
        <dbReference type="ARBA" id="ARBA00023098"/>
    </source>
</evidence>
<comment type="catalytic activity">
    <reaction evidence="37">
        <text>N-butanoyl-1-hexadecanoyl-2-(9Z,12Z-octadecadienoyl)-sn-glycero-3-phosphoethanolamine + H2O = N-butanoyl ethanolamine + 1-hexadecanoyl-2-(9Z,12Z-octadecadienoyl)-sn-glycero-3-phosphate + H(+)</text>
        <dbReference type="Rhea" id="RHEA:45620"/>
        <dbReference type="ChEBI" id="CHEBI:15377"/>
        <dbReference type="ChEBI" id="CHEBI:15378"/>
        <dbReference type="ChEBI" id="CHEBI:72860"/>
        <dbReference type="ChEBI" id="CHEBI:85298"/>
        <dbReference type="ChEBI" id="CHEBI:85304"/>
    </reaction>
    <physiologicalReaction direction="left-to-right" evidence="37">
        <dbReference type="Rhea" id="RHEA:45621"/>
    </physiologicalReaction>
</comment>
<evidence type="ECO:0000256" key="24">
    <source>
        <dbReference type="ARBA" id="ARBA00047392"/>
    </source>
</evidence>
<dbReference type="SUPFAM" id="SSF56281">
    <property type="entry name" value="Metallo-hydrolase/oxidoreductase"/>
    <property type="match status" value="1"/>
</dbReference>
<keyword evidence="43" id="KW-1185">Reference proteome</keyword>
<evidence type="ECO:0000256" key="6">
    <source>
        <dbReference type="ARBA" id="ARBA00004642"/>
    </source>
</evidence>
<evidence type="ECO:0000256" key="25">
    <source>
        <dbReference type="ARBA" id="ARBA00047399"/>
    </source>
</evidence>
<keyword evidence="14" id="KW-0378">Hydrolase</keyword>
<dbReference type="GO" id="GO:0043005">
    <property type="term" value="C:neuron projection"/>
    <property type="evidence" value="ECO:0000318"/>
    <property type="project" value="GO_Central"/>
</dbReference>
<evidence type="ECO:0000256" key="18">
    <source>
        <dbReference type="ARBA" id="ARBA00023034"/>
    </source>
</evidence>
<reference evidence="42" key="2">
    <citation type="submission" date="2021-01" db="UniProtKB">
        <authorList>
            <consortium name="EnsemblMetazoa"/>
        </authorList>
    </citation>
    <scope>IDENTIFICATION</scope>
</reference>
<keyword evidence="11" id="KW-0595">Phospholipid degradation</keyword>
<evidence type="ECO:0000256" key="35">
    <source>
        <dbReference type="ARBA" id="ARBA00048630"/>
    </source>
</evidence>
<evidence type="ECO:0000256" key="7">
    <source>
        <dbReference type="ARBA" id="ARBA00010127"/>
    </source>
</evidence>
<dbReference type="EnsemblMetazoa" id="XM_011669726">
    <property type="protein sequence ID" value="XP_011668028"/>
    <property type="gene ID" value="LOC577498"/>
</dbReference>
<dbReference type="GO" id="GO:0043025">
    <property type="term" value="C:neuronal cell body"/>
    <property type="evidence" value="ECO:0000318"/>
    <property type="project" value="GO_Central"/>
</dbReference>
<dbReference type="GeneID" id="577498"/>
<evidence type="ECO:0000256" key="22">
    <source>
        <dbReference type="ARBA" id="ARBA00023264"/>
    </source>
</evidence>
<feature type="compositionally biased region" description="Low complexity" evidence="40">
    <location>
        <begin position="197"/>
        <end position="210"/>
    </location>
</feature>
<evidence type="ECO:0000256" key="33">
    <source>
        <dbReference type="ARBA" id="ARBA00048371"/>
    </source>
</evidence>
<evidence type="ECO:0000256" key="2">
    <source>
        <dbReference type="ARBA" id="ARBA00004146"/>
    </source>
</evidence>
<evidence type="ECO:0000256" key="21">
    <source>
        <dbReference type="ARBA" id="ARBA00023242"/>
    </source>
</evidence>
<comment type="catalytic activity">
    <reaction evidence="39">
        <text>N-octanoyl-1-hexadecanoyl-2-(9Z,12Z-octadecadienoyl)-sn-glycero-3-phosphoethanolamine + H2O = N-octanoyl ethanolamine + 1-hexadecanoyl-2-(9Z,12Z-octadecadienoyl)-sn-glycero-3-phosphate + H(+)</text>
        <dbReference type="Rhea" id="RHEA:45612"/>
        <dbReference type="ChEBI" id="CHEBI:15377"/>
        <dbReference type="ChEBI" id="CHEBI:15378"/>
        <dbReference type="ChEBI" id="CHEBI:72860"/>
        <dbReference type="ChEBI" id="CHEBI:85296"/>
        <dbReference type="ChEBI" id="CHEBI:85302"/>
    </reaction>
    <physiologicalReaction direction="left-to-right" evidence="39">
        <dbReference type="Rhea" id="RHEA:45613"/>
    </physiologicalReaction>
</comment>
<dbReference type="AlphaFoldDB" id="A0A7M7HH90"/>
<comment type="catalytic activity">
    <reaction evidence="38">
        <text>1-O-(1Z-octadecenoyl)-2-(9Z-octadecenoyl)-sn-glycero-3-phospho-N-hexadecanoyl-ethanolamine + H2O = 1-O-(1Z-octadecenoyl)-2-(9Z-octadecenoyl)-sn-glycero-3-phosphate + N-hexadecanoylethanolamine + H(+)</text>
        <dbReference type="Rhea" id="RHEA:56464"/>
        <dbReference type="ChEBI" id="CHEBI:15377"/>
        <dbReference type="ChEBI" id="CHEBI:15378"/>
        <dbReference type="ChEBI" id="CHEBI:71464"/>
        <dbReference type="ChEBI" id="CHEBI:138663"/>
        <dbReference type="ChEBI" id="CHEBI:140452"/>
    </reaction>
    <physiologicalReaction direction="left-to-right" evidence="38">
        <dbReference type="Rhea" id="RHEA:56465"/>
    </physiologicalReaction>
</comment>
<comment type="catalytic activity">
    <reaction evidence="34">
        <text>N-hexanoyl-1-hexadecanoyl-2-(9Z,12Z-octadecadienoyl)-sn-glycero-3-phosphoethanolamine + H2O = N-hexanoyl ethanolamine + 1-hexadecanoyl-2-(9Z,12Z-octadecadienoyl)-sn-glycero-3-phosphate + H(+)</text>
        <dbReference type="Rhea" id="RHEA:45616"/>
        <dbReference type="ChEBI" id="CHEBI:15377"/>
        <dbReference type="ChEBI" id="CHEBI:15378"/>
        <dbReference type="ChEBI" id="CHEBI:72860"/>
        <dbReference type="ChEBI" id="CHEBI:85297"/>
        <dbReference type="ChEBI" id="CHEBI:85303"/>
    </reaction>
    <physiologicalReaction direction="left-to-right" evidence="34">
        <dbReference type="Rhea" id="RHEA:45617"/>
    </physiologicalReaction>
</comment>
<evidence type="ECO:0000256" key="36">
    <source>
        <dbReference type="ARBA" id="ARBA00048796"/>
    </source>
</evidence>
<dbReference type="GO" id="GO:0009395">
    <property type="term" value="P:phospholipid catabolic process"/>
    <property type="evidence" value="ECO:0007669"/>
    <property type="project" value="UniProtKB-KW"/>
</dbReference>
<dbReference type="GO" id="GO:0000139">
    <property type="term" value="C:Golgi membrane"/>
    <property type="evidence" value="ECO:0007669"/>
    <property type="project" value="UniProtKB-SubCell"/>
</dbReference>
<comment type="subcellular location">
    <subcellularLocation>
        <location evidence="2">Early endosome membrane</location>
    </subcellularLocation>
    <subcellularLocation>
        <location evidence="5">Endosome membrane</location>
        <topology evidence="5">Peripheral membrane protein</topology>
    </subcellularLocation>
    <subcellularLocation>
        <location evidence="4">Golgi apparatus membrane</location>
        <topology evidence="4">Peripheral membrane protein</topology>
    </subcellularLocation>
    <subcellularLocation>
        <location evidence="3">Nucleus envelope</location>
    </subcellularLocation>
    <subcellularLocation>
        <location evidence="6">Nucleus</location>
        <location evidence="6">Nucleoplasm</location>
    </subcellularLocation>
</comment>
<evidence type="ECO:0000256" key="17">
    <source>
        <dbReference type="ARBA" id="ARBA00022990"/>
    </source>
</evidence>
<dbReference type="OrthoDB" id="332863at2759"/>
<dbReference type="GO" id="GO:0005737">
    <property type="term" value="C:cytoplasm"/>
    <property type="evidence" value="ECO:0000318"/>
    <property type="project" value="GO_Central"/>
</dbReference>
<evidence type="ECO:0000313" key="43">
    <source>
        <dbReference type="Proteomes" id="UP000007110"/>
    </source>
</evidence>
<dbReference type="Proteomes" id="UP000007110">
    <property type="component" value="Unassembled WGS sequence"/>
</dbReference>
<dbReference type="Pfam" id="PF12706">
    <property type="entry name" value="Lactamase_B_2"/>
    <property type="match status" value="1"/>
</dbReference>
<evidence type="ECO:0000256" key="29">
    <source>
        <dbReference type="ARBA" id="ARBA00047759"/>
    </source>
</evidence>
<evidence type="ECO:0000256" key="11">
    <source>
        <dbReference type="ARBA" id="ARBA00022668"/>
    </source>
</evidence>
<evidence type="ECO:0000256" key="30">
    <source>
        <dbReference type="ARBA" id="ARBA00047926"/>
    </source>
</evidence>
<feature type="region of interest" description="Disordered" evidence="40">
    <location>
        <begin position="162"/>
        <end position="215"/>
    </location>
</feature>
<dbReference type="EC" id="3.1.4.54" evidence="9"/>
<comment type="catalytic activity">
    <reaction evidence="35">
        <text>N,1,2-tri-(9Z-octadecenoyl)-sn-glycero-3-phosphoethanolamine + H2O = N-(9Z-octadecenoyl) ethanolamine + 1,2-di-(9Z-octadecenoyl)-sn-glycero-3-phosphate + H(+)</text>
        <dbReference type="Rhea" id="RHEA:45532"/>
        <dbReference type="ChEBI" id="CHEBI:15377"/>
        <dbReference type="ChEBI" id="CHEBI:15378"/>
        <dbReference type="ChEBI" id="CHEBI:71466"/>
        <dbReference type="ChEBI" id="CHEBI:74546"/>
        <dbReference type="ChEBI" id="CHEBI:85291"/>
    </reaction>
    <physiologicalReaction direction="left-to-right" evidence="35">
        <dbReference type="Rhea" id="RHEA:45533"/>
    </physiologicalReaction>
</comment>
<dbReference type="GO" id="GO:0070292">
    <property type="term" value="P:N-acylphosphatidylethanolamine metabolic process"/>
    <property type="evidence" value="ECO:0000318"/>
    <property type="project" value="GO_Central"/>
</dbReference>
<evidence type="ECO:0000256" key="37">
    <source>
        <dbReference type="ARBA" id="ARBA00048938"/>
    </source>
</evidence>
<keyword evidence="13" id="KW-0967">Endosome</keyword>
<keyword evidence="19" id="KW-0443">Lipid metabolism</keyword>
<dbReference type="OMA" id="RFFMTPQ"/>
<evidence type="ECO:0000256" key="4">
    <source>
        <dbReference type="ARBA" id="ARBA00004395"/>
    </source>
</evidence>
<name>A0A7M7HH90_STRPU</name>
<dbReference type="GO" id="GO:0070290">
    <property type="term" value="F:N-acylphosphatidylethanolamine-specific phospholipase D activity"/>
    <property type="evidence" value="ECO:0000318"/>
    <property type="project" value="GO_Central"/>
</dbReference>
<evidence type="ECO:0000256" key="14">
    <source>
        <dbReference type="ARBA" id="ARBA00022801"/>
    </source>
</evidence>
<comment type="catalytic activity">
    <reaction evidence="30">
        <text>N-dodecanoyl-1,2-di-(9Z-octadecenoyl)-sn-glycero-3-phosphoethanolamine + H2O = N-dodecanoylethanolamine + 1,2-di-(9Z-octadecenoyl)-sn-glycero-3-phosphate + H(+)</text>
        <dbReference type="Rhea" id="RHEA:45556"/>
        <dbReference type="ChEBI" id="CHEBI:15377"/>
        <dbReference type="ChEBI" id="CHEBI:15378"/>
        <dbReference type="ChEBI" id="CHEBI:74546"/>
        <dbReference type="ChEBI" id="CHEBI:85263"/>
        <dbReference type="ChEBI" id="CHEBI:85294"/>
    </reaction>
    <physiologicalReaction direction="left-to-right" evidence="30">
        <dbReference type="Rhea" id="RHEA:45557"/>
    </physiologicalReaction>
</comment>
<evidence type="ECO:0000256" key="1">
    <source>
        <dbReference type="ARBA" id="ARBA00001947"/>
    </source>
</evidence>
<comment type="function">
    <text evidence="23">D-type phospholipase that hydrolyzes N-acyl-phosphatidylethanolamines (NAPEs) to produce bioactive N-acylethanolamines/fatty acid ethanolamides (NAEs/FAEs) and phosphatidic acid. Cleaves the terminal phosphodiester bond of diacyl- and alkenylacyl-NAPEs, primarily playing a role in the generation of long-chain saturated and monounsaturated NAEs in the brain. May control NAPE homeostasis in dopaminergic neuron membranes and regulate neuron survival, partly through RAC1 activation. As a regulator of lipid metabolism in the adipose tissue, mediates the crosstalk between adipocytes, gut microbiota and immune cells to control body temperature and weight. In particular, regulates energy homeostasis by promoting cold-induced brown or beige adipocyte differentiation program to generate heat from fatty acids and glucose. Has limited D-type phospholipase activity toward N-acyl lyso-NAPEs.</text>
</comment>
<evidence type="ECO:0000256" key="38">
    <source>
        <dbReference type="ARBA" id="ARBA00049023"/>
    </source>
</evidence>
<dbReference type="GO" id="GO:0031901">
    <property type="term" value="C:early endosome membrane"/>
    <property type="evidence" value="ECO:0007669"/>
    <property type="project" value="UniProtKB-SubCell"/>
</dbReference>
<comment type="catalytic activity">
    <reaction evidence="26">
        <text>N,1-dihexadecanoyl-sn-glycero-3-phosphoethanolamine + H2O = N-hexadecanoylethanolamine + 1-hexadecanoyl-sn-glycero-3-phosphate + H(+)</text>
        <dbReference type="Rhea" id="RHEA:45592"/>
        <dbReference type="ChEBI" id="CHEBI:15377"/>
        <dbReference type="ChEBI" id="CHEBI:15378"/>
        <dbReference type="ChEBI" id="CHEBI:57518"/>
        <dbReference type="ChEBI" id="CHEBI:71464"/>
        <dbReference type="ChEBI" id="CHEBI:85335"/>
    </reaction>
    <physiologicalReaction direction="left-to-right" evidence="26">
        <dbReference type="Rhea" id="RHEA:45593"/>
    </physiologicalReaction>
</comment>
<comment type="catalytic activity">
    <reaction evidence="36">
        <text>N-(5Z,8Z,11Z,14Z-eicosatetraenoyl)-1,2-diacyl-sn-glycero-3-phosphoethanolamine + H2O = N-(5Z,8Z,11Z,14Z-eicosatetraenoyl)-ethanolamine + a 1,2-diacyl-sn-glycero-3-phosphate + H(+)</text>
        <dbReference type="Rhea" id="RHEA:56548"/>
        <dbReference type="ChEBI" id="CHEBI:2700"/>
        <dbReference type="ChEBI" id="CHEBI:15377"/>
        <dbReference type="ChEBI" id="CHEBI:15378"/>
        <dbReference type="ChEBI" id="CHEBI:58608"/>
        <dbReference type="ChEBI" id="CHEBI:140532"/>
    </reaction>
    <physiologicalReaction direction="left-to-right" evidence="36">
        <dbReference type="Rhea" id="RHEA:56549"/>
    </physiologicalReaction>
</comment>
<dbReference type="GO" id="GO:0005654">
    <property type="term" value="C:nucleoplasm"/>
    <property type="evidence" value="ECO:0007669"/>
    <property type="project" value="UniProtKB-SubCell"/>
</dbReference>
<comment type="catalytic activity">
    <reaction evidence="27">
        <text>N-hexadecanoyl-1,2-di-(9Z-octadecenoyl)-sn-glycero-3-phosphoethanolamine + H2O = N-hexadecanoylethanolamine + 1,2-di-(9Z-octadecenoyl)-sn-glycero-3-phosphate + H(+)</text>
        <dbReference type="Rhea" id="RHEA:45540"/>
        <dbReference type="ChEBI" id="CHEBI:15377"/>
        <dbReference type="ChEBI" id="CHEBI:15378"/>
        <dbReference type="ChEBI" id="CHEBI:71464"/>
        <dbReference type="ChEBI" id="CHEBI:74546"/>
        <dbReference type="ChEBI" id="CHEBI:78097"/>
    </reaction>
    <physiologicalReaction direction="left-to-right" evidence="27">
        <dbReference type="Rhea" id="RHEA:45541"/>
    </physiologicalReaction>
</comment>
<comment type="subunit">
    <text evidence="8">Homodimer. Bile acids promote the assembly of inactive monomers into an active dimer and enable catalysis.</text>
</comment>
<evidence type="ECO:0000256" key="8">
    <source>
        <dbReference type="ARBA" id="ARBA00011543"/>
    </source>
</evidence>
<proteinExistence type="inferred from homology"/>
<dbReference type="InterPro" id="IPR036866">
    <property type="entry name" value="RibonucZ/Hydroxyglut_hydro"/>
</dbReference>
<sequence>MLPVSHQFFYCDADVYHRSAYTSSLKLPCDPDPDPDPLACLEALGPTSSFLDSFEALDFIDSESVTTQGSKENLLDVDDYTSVYRETLDSNKLNQLNNNTVYADISEPPYQSIDRAWLKSGRKAMAMANTNQSNQTQSVAIIEDDPLNPDYAAVKHVVTFSEPHTPPLPIREISIGDTPPELPPLEVRRRPPSDTHSQSSPRSSKSNSGSDFDINTSRTKVICNDRVKFGSLDPRKLEDVTPSRFRNGRYENPWETWSMPSFGNVLKWWLFSKNNSNVPSKSTLEKTLPVLKPAHDEIKVPPISGVRVTWIGHATALVQFDGISVLTDPVFSDRCGPMSWMGPKRYRPPPCQVKDLPKIDAVVISHSHFDHLDAPSVSALNARFGSDLRWFVPLGVLDWMAGMGCENVIEMDWWQENCIPTHSDVTFAFTPAQHWGQRTPTDRFKTLWGSWCIMGPNNSFFFAGDTGYCRGFEEIGRRYGPFDLAAIPIGAYEPRFFMTPQHVNPTEAVQIHEDVNARKSIGIHWGTYTLTNEHYLDPPKEMKKALESKGLPLEDFFVMKHGESRLLLEEMETD</sequence>